<reference evidence="21" key="1">
    <citation type="journal article" date="2012" name="Nat. Genet.">
        <title>Whole-genome sequence of Schistosoma haematobium.</title>
        <authorList>
            <person name="Young N.D."/>
            <person name="Jex A.R."/>
            <person name="Li B."/>
            <person name="Liu S."/>
            <person name="Yang L."/>
            <person name="Xiong Z."/>
            <person name="Li Y."/>
            <person name="Cantacessi C."/>
            <person name="Hall R.S."/>
            <person name="Xu X."/>
            <person name="Chen F."/>
            <person name="Wu X."/>
            <person name="Zerlotini A."/>
            <person name="Oliveira G."/>
            <person name="Hofmann A."/>
            <person name="Zhang G."/>
            <person name="Fang X."/>
            <person name="Kang Y."/>
            <person name="Campbell B.E."/>
            <person name="Loukas A."/>
            <person name="Ranganathan S."/>
            <person name="Rollinson D."/>
            <person name="Rinaldi G."/>
            <person name="Brindley P.J."/>
            <person name="Yang H."/>
            <person name="Wang J."/>
            <person name="Wang J."/>
            <person name="Gasser R.B."/>
        </authorList>
    </citation>
    <scope>NUCLEOTIDE SEQUENCE [LARGE SCALE GENOMIC DNA]</scope>
</reference>
<evidence type="ECO:0000256" key="13">
    <source>
        <dbReference type="ARBA" id="ARBA00031139"/>
    </source>
</evidence>
<evidence type="ECO:0000313" key="21">
    <source>
        <dbReference type="EMBL" id="KGB34352.1"/>
    </source>
</evidence>
<evidence type="ECO:0000256" key="7">
    <source>
        <dbReference type="ARBA" id="ARBA00022692"/>
    </source>
</evidence>
<dbReference type="GO" id="GO:0004721">
    <property type="term" value="F:phosphoprotein phosphatase activity"/>
    <property type="evidence" value="ECO:0007669"/>
    <property type="project" value="UniProtKB-KW"/>
</dbReference>
<evidence type="ECO:0000256" key="10">
    <source>
        <dbReference type="ARBA" id="ARBA00022912"/>
    </source>
</evidence>
<dbReference type="CTD" id="56945"/>
<evidence type="ECO:0000256" key="5">
    <source>
        <dbReference type="ARBA" id="ARBA00022676"/>
    </source>
</evidence>
<evidence type="ECO:0000256" key="12">
    <source>
        <dbReference type="ARBA" id="ARBA00023136"/>
    </source>
</evidence>
<dbReference type="Gene3D" id="3.90.190.10">
    <property type="entry name" value="Protein tyrosine phosphatase superfamily"/>
    <property type="match status" value="1"/>
</dbReference>
<dbReference type="SUPFAM" id="SSF52799">
    <property type="entry name" value="(Phosphotyrosine protein) phosphatases II"/>
    <property type="match status" value="1"/>
</dbReference>
<keyword evidence="9" id="KW-0256">Endoplasmic reticulum</keyword>
<dbReference type="PANTHER" id="PTHR12886:SF0">
    <property type="entry name" value="GPI MANNOSYLTRANSFERASE 1"/>
    <property type="match status" value="1"/>
</dbReference>
<dbReference type="RefSeq" id="XP_051068146.1">
    <property type="nucleotide sequence ID" value="XM_051214960.1"/>
</dbReference>
<dbReference type="InterPro" id="IPR000387">
    <property type="entry name" value="Tyr_Pase_dom"/>
</dbReference>
<dbReference type="GO" id="GO:0051751">
    <property type="term" value="F:alpha-1,4-mannosyltransferase activity"/>
    <property type="evidence" value="ECO:0007669"/>
    <property type="project" value="InterPro"/>
</dbReference>
<comment type="pathway">
    <text evidence="2">Glycolipid biosynthesis; glycosylphosphatidylinositol-anchor biosynthesis.</text>
</comment>
<dbReference type="InterPro" id="IPR029021">
    <property type="entry name" value="Prot-tyrosine_phosphatase-like"/>
</dbReference>
<feature type="domain" description="Tyrosine specific protein phosphatases" evidence="19">
    <location>
        <begin position="353"/>
        <end position="415"/>
    </location>
</feature>
<feature type="transmembrane region" description="Helical" evidence="17">
    <location>
        <begin position="1072"/>
        <end position="1093"/>
    </location>
</feature>
<evidence type="ECO:0000259" key="18">
    <source>
        <dbReference type="PROSITE" id="PS50054"/>
    </source>
</evidence>
<dbReference type="InterPro" id="IPR007704">
    <property type="entry name" value="PIG-M"/>
</dbReference>
<sequence length="1153" mass="131981">MPPVLNPRTSVNSQIISRDSGLQGIIPGNIKLVFTDTTLKRDRKNRLIVVRESNGNLRHADLSERDRINQVYFPLSGRKLFIPMMFEDEQLDALLDQGSFLYILDRTCVQFEPDDLHFSRICHRVYERVNHLAWTPFEKTAESITNGLTNPLLLLRHTRYYGPLALYMIAQLGSPGPLVYETLAHQHYNRLGWVLRLVCLLRPSSPFAVHTKSNVDLIPPPIQTVLDYTKDLSQQNMSPSEIRKLLDYVELMNEVGFYVSTAYGLFLNYCCGRPWYSRVSPSLIVGALPLKKSWDKWQADENITHIVSMLEPFEVKSFVIGEKDAVNQGIKYLSLPVRDFVGVPTFEQIDAGITFINSCVQSNGCVYIHCKAGRTRSAFLLTCYFMYTESLSVDEAIGRVKSFRKHIVFSMNRSAGNVREPHDDILVIDSDADIKDYIHSSCGSDEEEGFDPNIASTELKQYKPDYPVETCDGSPGQIRQRVVKEKEVNDRFSLNTCPAEIKQRKYNDSTKVCNNSEEQFCHRTVKKEDTGTSELDSNGNLQFKSLILGYHTSFTNIYANYNCYHLCLILALILRLVLVIFSVWQDTVRWPDGQLRFTDVDYDVFSDAAQAFVAGENIYIERPTYRYSPLIAVVLAPGYWLFSDGKYSDTDRKEVNISSDFVDLSVEPQFRSPKHITPPSLARLWGKLLFITADLICGCIQYRIIQDKQFLNSLPNPNTVNRNKKIRRSSISFNTDQLALYLVSFSWLFNPVTSVVSARGNADGLQSCVVLACLCCILNRRIIPAGFLYGLSIHLRIFPIIYAPSIYLWLIMTDNSHNKDNQKKNEASTQQSQSVFSILFKLPNRNHYLFGISCLLSLTILTGLCYLYFGGMLFLQQAYFYHFTRSDFKHNFAPHFLSVYLLSGKKWIAEKQILPIYDLRQWLNNAWNDLSTLIAYWGDINSGGYSYSIWNLLLKNLSTPVVLGRLFNVTSIIPCIILIPCLSFKLYSNISLCWFALTYMFVTFNRVCTAQYFLWSICLLPVALADIRLPSSITPYRAIVQNLMLWFGSQGIWLASAYALEMCTLQKPFLNHIIWIIVWIASLNFFACNIFILSRLISWRNRSLSNNHQEISSSEVINYKTTVSPIIDSTITVTTNTTTTTYQTYRISNKKIL</sequence>
<dbReference type="Proteomes" id="UP000471633">
    <property type="component" value="Unassembled WGS sequence"/>
</dbReference>
<dbReference type="SMART" id="SM00195">
    <property type="entry name" value="DSPc"/>
    <property type="match status" value="1"/>
</dbReference>
<dbReference type="InterPro" id="IPR020422">
    <property type="entry name" value="TYR_PHOSPHATASE_DUAL_dom"/>
</dbReference>
<evidence type="ECO:0000256" key="14">
    <source>
        <dbReference type="ARBA" id="ARBA00032997"/>
    </source>
</evidence>
<reference evidence="20" key="2">
    <citation type="journal article" date="2019" name="Gigascience">
        <title>High-quality Schistosoma haematobium genome achieved by single-molecule and long-range sequencing.</title>
        <authorList>
            <person name="Stroehlein A.J."/>
            <person name="Korhonen P.K."/>
            <person name="Chong T.M."/>
            <person name="Lim Y.L."/>
            <person name="Chan K.G."/>
            <person name="Webster B."/>
            <person name="Rollinson D."/>
            <person name="Brindley P.J."/>
            <person name="Gasser R.B."/>
            <person name="Young N.D."/>
        </authorList>
    </citation>
    <scope>NUCLEOTIDE SEQUENCE</scope>
</reference>
<dbReference type="EMBL" id="KL250603">
    <property type="protein sequence ID" value="KGB34352.1"/>
    <property type="molecule type" value="Genomic_DNA"/>
</dbReference>
<dbReference type="GO" id="GO:0005840">
    <property type="term" value="C:ribosome"/>
    <property type="evidence" value="ECO:0007669"/>
    <property type="project" value="UniProtKB-KW"/>
</dbReference>
<evidence type="ECO:0000256" key="17">
    <source>
        <dbReference type="SAM" id="Phobius"/>
    </source>
</evidence>
<keyword evidence="4" id="KW-0337">GPI-anchor biosynthesis</keyword>
<gene>
    <name evidence="20" type="primary">MRPS22</name>
    <name evidence="20" type="ORF">MS3_00006728</name>
    <name evidence="21" type="ORF">MS3_02544</name>
</gene>
<dbReference type="InterPro" id="IPR019374">
    <property type="entry name" value="Ribosomal_mS22"/>
</dbReference>
<dbReference type="PROSITE" id="PS50056">
    <property type="entry name" value="TYR_PHOSPHATASE_2"/>
    <property type="match status" value="1"/>
</dbReference>
<dbReference type="GO" id="GO:0006506">
    <property type="term" value="P:GPI anchor biosynthetic process"/>
    <property type="evidence" value="ECO:0007669"/>
    <property type="project" value="UniProtKB-UniPathway"/>
</dbReference>
<dbReference type="GO" id="GO:1990529">
    <property type="term" value="C:glycosylphosphatidylinositol-mannosyltransferase I complex"/>
    <property type="evidence" value="ECO:0007669"/>
    <property type="project" value="TreeGrafter"/>
</dbReference>
<feature type="transmembrane region" description="Helical" evidence="17">
    <location>
        <begin position="1039"/>
        <end position="1060"/>
    </location>
</feature>
<dbReference type="Pfam" id="PF00782">
    <property type="entry name" value="DSPc"/>
    <property type="match status" value="1"/>
</dbReference>
<dbReference type="FunFam" id="3.90.190.10:FF:000157">
    <property type="entry name" value="Protein-tyrosine phosphatase"/>
    <property type="match status" value="1"/>
</dbReference>
<dbReference type="GeneID" id="75577563"/>
<keyword evidence="20" id="KW-0687">Ribonucleoprotein</keyword>
<keyword evidence="7 17" id="KW-0812">Transmembrane</keyword>
<proteinExistence type="inferred from homology"/>
<dbReference type="AlphaFoldDB" id="A0A094ZK57"/>
<dbReference type="InterPro" id="IPR016130">
    <property type="entry name" value="Tyr_Pase_AS"/>
</dbReference>
<comment type="similarity">
    <text evidence="3">Belongs to the PIGM family.</text>
</comment>
<evidence type="ECO:0000256" key="15">
    <source>
        <dbReference type="ARBA" id="ARBA00093408"/>
    </source>
</evidence>
<feature type="transmembrane region" description="Helical" evidence="17">
    <location>
        <begin position="1010"/>
        <end position="1027"/>
    </location>
</feature>
<evidence type="ECO:0000256" key="3">
    <source>
        <dbReference type="ARBA" id="ARBA00011071"/>
    </source>
</evidence>
<evidence type="ECO:0000256" key="11">
    <source>
        <dbReference type="ARBA" id="ARBA00022989"/>
    </source>
</evidence>
<keyword evidence="8" id="KW-0378">Hydrolase</keyword>
<name>A0A094ZK57_SCHHA</name>
<feature type="transmembrane region" description="Helical" evidence="17">
    <location>
        <begin position="848"/>
        <end position="869"/>
    </location>
</feature>
<evidence type="ECO:0000313" key="22">
    <source>
        <dbReference type="Proteomes" id="UP000471633"/>
    </source>
</evidence>
<accession>A0A094ZK57</accession>
<keyword evidence="20" id="KW-0689">Ribosomal protein</keyword>
<dbReference type="InterPro" id="IPR000340">
    <property type="entry name" value="Dual-sp_phosphatase_cat-dom"/>
</dbReference>
<evidence type="ECO:0000259" key="19">
    <source>
        <dbReference type="PROSITE" id="PS50056"/>
    </source>
</evidence>
<keyword evidence="6 21" id="KW-0808">Transferase</keyword>
<feature type="transmembrane region" description="Helical" evidence="17">
    <location>
        <begin position="962"/>
        <end position="979"/>
    </location>
</feature>
<evidence type="ECO:0000256" key="2">
    <source>
        <dbReference type="ARBA" id="ARBA00004687"/>
    </source>
</evidence>
<dbReference type="EMBL" id="AMPZ03000004">
    <property type="protein sequence ID" value="KAH9585506.1"/>
    <property type="molecule type" value="Genomic_DNA"/>
</dbReference>
<keyword evidence="5 21" id="KW-0328">Glycosyltransferase</keyword>
<feature type="transmembrane region" description="Helical" evidence="17">
    <location>
        <begin position="793"/>
        <end position="812"/>
    </location>
</feature>
<feature type="domain" description="Tyrosine-protein phosphatase" evidence="18">
    <location>
        <begin position="275"/>
        <end position="430"/>
    </location>
</feature>
<reference evidence="20" key="3">
    <citation type="submission" date="2021-06" db="EMBL/GenBank/DDBJ databases">
        <title>Chromosome-level genome assembly for S. haematobium.</title>
        <authorList>
            <person name="Stroehlein A.J."/>
        </authorList>
    </citation>
    <scope>NUCLEOTIDE SEQUENCE</scope>
</reference>
<comment type="function">
    <text evidence="15">Catalytic subunit of the glycosylphosphatidylinositol-mannosyltransferase I complex which catalyzes the transfer of the first mannose, via an alpha-1,4 bond from a dolichol-phosphate-mannose (Dol-P-Man) to the glucosaminyl acyl phosphatidylinositol (GlcN-(acyl)PI) intermediate to generate alpha-D-Man-(1-&gt;4)-alpha-D-GlcN-(1-&gt;6)-(1-radyl,2-acyl-sn-glycero-3-phospho)-2-acyl-inositol and participates in the sixth step of the glycosylphosphatidylinositol-anchor biosynthesis.</text>
</comment>
<evidence type="ECO:0000256" key="8">
    <source>
        <dbReference type="ARBA" id="ARBA00022801"/>
    </source>
</evidence>
<reference evidence="20" key="4">
    <citation type="journal article" date="2022" name="PLoS Pathog.">
        <title>Chromosome-level genome of Schistosoma haematobium underpins genome-wide explorations of molecular variation.</title>
        <authorList>
            <person name="Stroehlein A.J."/>
            <person name="Korhonen P.K."/>
            <person name="Lee V.V."/>
            <person name="Ralph S.A."/>
            <person name="Mentink-Kane M."/>
            <person name="You H."/>
            <person name="McManus D.P."/>
            <person name="Tchuente L.T."/>
            <person name="Stothard J.R."/>
            <person name="Kaur P."/>
            <person name="Dudchenko O."/>
            <person name="Aiden E.L."/>
            <person name="Yang B."/>
            <person name="Yang H."/>
            <person name="Emery A.M."/>
            <person name="Webster B.L."/>
            <person name="Brindley P.J."/>
            <person name="Rollinson D."/>
            <person name="Chang B.C.H."/>
            <person name="Gasser R.B."/>
            <person name="Young N.D."/>
        </authorList>
    </citation>
    <scope>NUCLEOTIDE SEQUENCE</scope>
</reference>
<protein>
    <recommendedName>
        <fullName evidence="16">GPI alpha-1,4-mannosyltransferase I, catalytic subunit</fullName>
    </recommendedName>
    <alternativeName>
        <fullName evidence="14">GPI mannosyltransferase I</fullName>
    </alternativeName>
    <alternativeName>
        <fullName evidence="13">Phosphatidylinositol-glycan biosynthesis class M protein</fullName>
    </alternativeName>
</protein>
<keyword evidence="11 17" id="KW-1133">Transmembrane helix</keyword>
<dbReference type="STRING" id="6185.A0A094ZK57"/>
<dbReference type="PROSITE" id="PS50054">
    <property type="entry name" value="TYR_PHOSPHATASE_DUAL"/>
    <property type="match status" value="1"/>
</dbReference>
<evidence type="ECO:0000256" key="6">
    <source>
        <dbReference type="ARBA" id="ARBA00022679"/>
    </source>
</evidence>
<dbReference type="PANTHER" id="PTHR12886">
    <property type="entry name" value="PIG-M MANNOSYLTRANSFERASE"/>
    <property type="match status" value="1"/>
</dbReference>
<dbReference type="Pfam" id="PF05007">
    <property type="entry name" value="Mannosyl_trans"/>
    <property type="match status" value="2"/>
</dbReference>
<dbReference type="PROSITE" id="PS00383">
    <property type="entry name" value="TYR_PHOSPHATASE_1"/>
    <property type="match status" value="1"/>
</dbReference>
<evidence type="ECO:0000256" key="16">
    <source>
        <dbReference type="ARBA" id="ARBA00093608"/>
    </source>
</evidence>
<evidence type="ECO:0000256" key="9">
    <source>
        <dbReference type="ARBA" id="ARBA00022824"/>
    </source>
</evidence>
<evidence type="ECO:0000256" key="4">
    <source>
        <dbReference type="ARBA" id="ARBA00022502"/>
    </source>
</evidence>
<dbReference type="UniPathway" id="UPA00196"/>
<organism evidence="21">
    <name type="scientific">Schistosoma haematobium</name>
    <name type="common">Blood fluke</name>
    <dbReference type="NCBI Taxonomy" id="6185"/>
    <lineage>
        <taxon>Eukaryota</taxon>
        <taxon>Metazoa</taxon>
        <taxon>Spiralia</taxon>
        <taxon>Lophotrochozoa</taxon>
        <taxon>Platyhelminthes</taxon>
        <taxon>Trematoda</taxon>
        <taxon>Digenea</taxon>
        <taxon>Strigeidida</taxon>
        <taxon>Schistosomatoidea</taxon>
        <taxon>Schistosomatidae</taxon>
        <taxon>Schistosoma</taxon>
    </lineage>
</organism>
<comment type="subcellular location">
    <subcellularLocation>
        <location evidence="1">Endoplasmic reticulum membrane</location>
        <topology evidence="1">Multi-pass membrane protein</topology>
    </subcellularLocation>
</comment>
<dbReference type="GO" id="GO:0005789">
    <property type="term" value="C:endoplasmic reticulum membrane"/>
    <property type="evidence" value="ECO:0007669"/>
    <property type="project" value="UniProtKB-SubCell"/>
</dbReference>
<evidence type="ECO:0000313" key="20">
    <source>
        <dbReference type="EMBL" id="KAH9585506.1"/>
    </source>
</evidence>
<evidence type="ECO:0000256" key="1">
    <source>
        <dbReference type="ARBA" id="ARBA00004477"/>
    </source>
</evidence>
<keyword evidence="22" id="KW-1185">Reference proteome</keyword>
<keyword evidence="12 17" id="KW-0472">Membrane</keyword>
<dbReference type="GO" id="GO:0004376">
    <property type="term" value="F:GPI mannosyltransferase activity"/>
    <property type="evidence" value="ECO:0007669"/>
    <property type="project" value="InterPro"/>
</dbReference>
<dbReference type="Pfam" id="PF10245">
    <property type="entry name" value="MRP-S22"/>
    <property type="match status" value="1"/>
</dbReference>
<keyword evidence="10" id="KW-0904">Protein phosphatase</keyword>